<keyword evidence="1 2" id="KW-0732">Signal</keyword>
<keyword evidence="4" id="KW-1185">Reference proteome</keyword>
<dbReference type="Proteomes" id="UP001596540">
    <property type="component" value="Unassembled WGS sequence"/>
</dbReference>
<feature type="chain" id="PRO_5046360991" evidence="2">
    <location>
        <begin position="24"/>
        <end position="349"/>
    </location>
</feature>
<gene>
    <name evidence="3" type="ORF">ACFQRF_22585</name>
</gene>
<dbReference type="CDD" id="cd13589">
    <property type="entry name" value="PBP2_polyamine_RpCGA009"/>
    <property type="match status" value="1"/>
</dbReference>
<name>A0ABW2KMB3_9ACTN</name>
<dbReference type="RefSeq" id="WP_379873162.1">
    <property type="nucleotide sequence ID" value="NZ_JBHTBH010000012.1"/>
</dbReference>
<dbReference type="PANTHER" id="PTHR30006:SF2">
    <property type="entry name" value="ABC TRANSPORTER SUBSTRATE-BINDING PROTEIN"/>
    <property type="match status" value="1"/>
</dbReference>
<sequence length="349" mass="37638">MRTGPLAALAGACALTVTVTACAPVRENETDTLVVSTFSFATEDFERVIAEPFEERTGIRVILDTGNNATRLTKLRINREHPDTDVVLISDYFAAIGEEMGLFEKVDPAAVPNMAEIQPWAVDPDGYGPAYTFQLLGVMYRTDLVEEPPASWDALWDPEHPGGFALPDISVSAGPLMVLAAGEAYGSGPTDADTGFERLAEIGPDALQFYSRSTEVSSLLERGEIAMAPSLDNFAMEAVASGQPIGFAVPERGRLMTANTAQIVRDAPNRAGAEAFIDFLLEPEVQSEVAQVIYDKPVHPDAEVTDLMLQVSGDAAVDPAGNGYRQGDPDLIAAERSAWLDRYVEEIER</sequence>
<dbReference type="PANTHER" id="PTHR30006">
    <property type="entry name" value="THIAMINE-BINDING PERIPLASMIC PROTEIN-RELATED"/>
    <property type="match status" value="1"/>
</dbReference>
<proteinExistence type="predicted"/>
<reference evidence="4" key="1">
    <citation type="journal article" date="2019" name="Int. J. Syst. Evol. Microbiol.">
        <title>The Global Catalogue of Microorganisms (GCM) 10K type strain sequencing project: providing services to taxonomists for standard genome sequencing and annotation.</title>
        <authorList>
            <consortium name="The Broad Institute Genomics Platform"/>
            <consortium name="The Broad Institute Genome Sequencing Center for Infectious Disease"/>
            <person name="Wu L."/>
            <person name="Ma J."/>
        </authorList>
    </citation>
    <scope>NUCLEOTIDE SEQUENCE [LARGE SCALE GENOMIC DNA]</scope>
    <source>
        <strain evidence="4">CGMCC 4.7382</strain>
    </source>
</reference>
<evidence type="ECO:0000256" key="1">
    <source>
        <dbReference type="ARBA" id="ARBA00022729"/>
    </source>
</evidence>
<evidence type="ECO:0000313" key="4">
    <source>
        <dbReference type="Proteomes" id="UP001596540"/>
    </source>
</evidence>
<dbReference type="Pfam" id="PF13416">
    <property type="entry name" value="SBP_bac_8"/>
    <property type="match status" value="1"/>
</dbReference>
<evidence type="ECO:0000256" key="2">
    <source>
        <dbReference type="SAM" id="SignalP"/>
    </source>
</evidence>
<organism evidence="3 4">
    <name type="scientific">Marinactinospora rubrisoli</name>
    <dbReference type="NCBI Taxonomy" id="2715399"/>
    <lineage>
        <taxon>Bacteria</taxon>
        <taxon>Bacillati</taxon>
        <taxon>Actinomycetota</taxon>
        <taxon>Actinomycetes</taxon>
        <taxon>Streptosporangiales</taxon>
        <taxon>Nocardiopsidaceae</taxon>
        <taxon>Marinactinospora</taxon>
    </lineage>
</organism>
<dbReference type="Gene3D" id="3.40.190.10">
    <property type="entry name" value="Periplasmic binding protein-like II"/>
    <property type="match status" value="2"/>
</dbReference>
<accession>A0ABW2KMB3</accession>
<dbReference type="EMBL" id="JBHTBH010000012">
    <property type="protein sequence ID" value="MFC7330520.1"/>
    <property type="molecule type" value="Genomic_DNA"/>
</dbReference>
<protein>
    <submittedName>
        <fullName evidence="3">ABC transporter substrate-binding protein</fullName>
    </submittedName>
</protein>
<feature type="signal peptide" evidence="2">
    <location>
        <begin position="1"/>
        <end position="23"/>
    </location>
</feature>
<comment type="caution">
    <text evidence="3">The sequence shown here is derived from an EMBL/GenBank/DDBJ whole genome shotgun (WGS) entry which is preliminary data.</text>
</comment>
<dbReference type="PROSITE" id="PS51257">
    <property type="entry name" value="PROKAR_LIPOPROTEIN"/>
    <property type="match status" value="1"/>
</dbReference>
<dbReference type="InterPro" id="IPR006059">
    <property type="entry name" value="SBP"/>
</dbReference>
<evidence type="ECO:0000313" key="3">
    <source>
        <dbReference type="EMBL" id="MFC7330520.1"/>
    </source>
</evidence>
<dbReference type="SUPFAM" id="SSF53850">
    <property type="entry name" value="Periplasmic binding protein-like II"/>
    <property type="match status" value="1"/>
</dbReference>